<proteinExistence type="predicted"/>
<dbReference type="Proteomes" id="UP001597013">
    <property type="component" value="Unassembled WGS sequence"/>
</dbReference>
<keyword evidence="2" id="KW-1185">Reference proteome</keyword>
<evidence type="ECO:0000313" key="2">
    <source>
        <dbReference type="Proteomes" id="UP001597013"/>
    </source>
</evidence>
<reference evidence="2" key="1">
    <citation type="journal article" date="2019" name="Int. J. Syst. Evol. Microbiol.">
        <title>The Global Catalogue of Microorganisms (GCM) 10K type strain sequencing project: providing services to taxonomists for standard genome sequencing and annotation.</title>
        <authorList>
            <consortium name="The Broad Institute Genomics Platform"/>
            <consortium name="The Broad Institute Genome Sequencing Center for Infectious Disease"/>
            <person name="Wu L."/>
            <person name="Ma J."/>
        </authorList>
    </citation>
    <scope>NUCLEOTIDE SEQUENCE [LARGE SCALE GENOMIC DNA]</scope>
    <source>
        <strain evidence="2">CCUG 62215</strain>
    </source>
</reference>
<dbReference type="RefSeq" id="WP_386132611.1">
    <property type="nucleotide sequence ID" value="NZ_JBHTJL010000016.1"/>
</dbReference>
<evidence type="ECO:0008006" key="3">
    <source>
        <dbReference type="Google" id="ProtNLM"/>
    </source>
</evidence>
<protein>
    <recommendedName>
        <fullName evidence="3">DUF922 domain-containing protein</fullName>
    </recommendedName>
</protein>
<dbReference type="EMBL" id="JBHTJL010000016">
    <property type="protein sequence ID" value="MFD1064289.1"/>
    <property type="molecule type" value="Genomic_DNA"/>
</dbReference>
<dbReference type="PROSITE" id="PS51257">
    <property type="entry name" value="PROKAR_LIPOPROTEIN"/>
    <property type="match status" value="1"/>
</dbReference>
<name>A0ABW3NBY5_9FLAO</name>
<evidence type="ECO:0000313" key="1">
    <source>
        <dbReference type="EMBL" id="MFD1064289.1"/>
    </source>
</evidence>
<organism evidence="1 2">
    <name type="scientific">Winogradskyella litorisediminis</name>
    <dbReference type="NCBI Taxonomy" id="1156618"/>
    <lineage>
        <taxon>Bacteria</taxon>
        <taxon>Pseudomonadati</taxon>
        <taxon>Bacteroidota</taxon>
        <taxon>Flavobacteriia</taxon>
        <taxon>Flavobacteriales</taxon>
        <taxon>Flavobacteriaceae</taxon>
        <taxon>Winogradskyella</taxon>
    </lineage>
</organism>
<sequence length="277" mass="32112">MKKLVFILILFTVTACGPKVRSVINTQRQPLPYNATVIVVAYDENPDIIGEEIGEVKIQDGGLAAQCSYYENVQNLKAEARESGANLIKITKHKKPDGWSTCHRVWGTLYFVKNPKDYESRITWNENRKLTWDDFKGNPNLEEFPTALAVTNSGFGFEPSAFSLFKKGKLFIQATMNTNKSWALPEGRTDYVLKHEQIHFDITEIYSRKLRKIFQENNFTSADYLRAKEVFDALFAEYREFQDRYDTDTQKGIKEETQKKWEAIVEIELAKYEAYKN</sequence>
<gene>
    <name evidence="1" type="ORF">ACFQ1Q_13620</name>
</gene>
<accession>A0ABW3NBY5</accession>
<comment type="caution">
    <text evidence="1">The sequence shown here is derived from an EMBL/GenBank/DDBJ whole genome shotgun (WGS) entry which is preliminary data.</text>
</comment>